<keyword evidence="4" id="KW-0804">Transcription</keyword>
<dbReference type="Gene3D" id="3.40.50.2300">
    <property type="match status" value="1"/>
</dbReference>
<dbReference type="InterPro" id="IPR039420">
    <property type="entry name" value="WalR-like"/>
</dbReference>
<evidence type="ECO:0000256" key="4">
    <source>
        <dbReference type="ARBA" id="ARBA00023163"/>
    </source>
</evidence>
<name>C7R5H7_JONDD</name>
<dbReference type="InterPro" id="IPR058245">
    <property type="entry name" value="NreC/VraR/RcsB-like_REC"/>
</dbReference>
<dbReference type="PROSITE" id="PS50110">
    <property type="entry name" value="RESPONSE_REGULATORY"/>
    <property type="match status" value="1"/>
</dbReference>
<feature type="modified residue" description="4-aspartylphosphate" evidence="5">
    <location>
        <position position="61"/>
    </location>
</feature>
<dbReference type="GO" id="GO:0000160">
    <property type="term" value="P:phosphorelay signal transduction system"/>
    <property type="evidence" value="ECO:0007669"/>
    <property type="project" value="InterPro"/>
</dbReference>
<dbReference type="SMART" id="SM00421">
    <property type="entry name" value="HTH_LUXR"/>
    <property type="match status" value="1"/>
</dbReference>
<dbReference type="GO" id="GO:0003677">
    <property type="term" value="F:DNA binding"/>
    <property type="evidence" value="ECO:0007669"/>
    <property type="project" value="UniProtKB-KW"/>
</dbReference>
<dbReference type="RefSeq" id="WP_015771878.1">
    <property type="nucleotide sequence ID" value="NC_013174.1"/>
</dbReference>
<dbReference type="GO" id="GO:0006355">
    <property type="term" value="P:regulation of DNA-templated transcription"/>
    <property type="evidence" value="ECO:0007669"/>
    <property type="project" value="InterPro"/>
</dbReference>
<accession>C7R5H7</accession>
<keyword evidence="9" id="KW-1185">Reference proteome</keyword>
<dbReference type="SMART" id="SM00448">
    <property type="entry name" value="REC"/>
    <property type="match status" value="1"/>
</dbReference>
<evidence type="ECO:0000256" key="1">
    <source>
        <dbReference type="ARBA" id="ARBA00022553"/>
    </source>
</evidence>
<gene>
    <name evidence="8" type="ordered locus">Jden_1602</name>
</gene>
<dbReference type="AlphaFoldDB" id="C7R5H7"/>
<dbReference type="STRING" id="471856.Jden_1602"/>
<keyword evidence="3" id="KW-0238">DNA-binding</keyword>
<dbReference type="CDD" id="cd17535">
    <property type="entry name" value="REC_NarL-like"/>
    <property type="match status" value="1"/>
</dbReference>
<organism evidence="8 9">
    <name type="scientific">Jonesia denitrificans (strain ATCC 14870 / DSM 20603 / BCRC 15368 / CIP 55.134 / JCM 11481 / NBRC 15587 / NCTC 10816 / Prevot 55134)</name>
    <name type="common">Listeria denitrificans</name>
    <dbReference type="NCBI Taxonomy" id="471856"/>
    <lineage>
        <taxon>Bacteria</taxon>
        <taxon>Bacillati</taxon>
        <taxon>Actinomycetota</taxon>
        <taxon>Actinomycetes</taxon>
        <taxon>Micrococcales</taxon>
        <taxon>Jonesiaceae</taxon>
        <taxon>Jonesia</taxon>
    </lineage>
</organism>
<evidence type="ECO:0000313" key="8">
    <source>
        <dbReference type="EMBL" id="ACV09250.1"/>
    </source>
</evidence>
<dbReference type="EMBL" id="CP001706">
    <property type="protein sequence ID" value="ACV09250.1"/>
    <property type="molecule type" value="Genomic_DNA"/>
</dbReference>
<keyword evidence="2" id="KW-0805">Transcription regulation</keyword>
<dbReference type="HOGENOM" id="CLU_000445_90_10_11"/>
<dbReference type="eggNOG" id="COG2197">
    <property type="taxonomic scope" value="Bacteria"/>
</dbReference>
<reference evidence="8 9" key="1">
    <citation type="journal article" date="2009" name="Stand. Genomic Sci.">
        <title>Complete genome sequence of Jonesia denitrificans type strain (Prevot 55134).</title>
        <authorList>
            <person name="Pukall R."/>
            <person name="Gehrich-Schroter G."/>
            <person name="Lapidus A."/>
            <person name="Nolan M."/>
            <person name="Glavina Del Rio T."/>
            <person name="Lucas S."/>
            <person name="Chen F."/>
            <person name="Tice H."/>
            <person name="Pitluck S."/>
            <person name="Cheng J.F."/>
            <person name="Copeland A."/>
            <person name="Saunders E."/>
            <person name="Brettin T."/>
            <person name="Detter J.C."/>
            <person name="Bruce D."/>
            <person name="Goodwin L."/>
            <person name="Pati A."/>
            <person name="Ivanova N."/>
            <person name="Mavromatis K."/>
            <person name="Ovchinnikova G."/>
            <person name="Chen A."/>
            <person name="Palaniappan K."/>
            <person name="Land M."/>
            <person name="Hauser L."/>
            <person name="Chang Y.J."/>
            <person name="Jeffries C.D."/>
            <person name="Chain P."/>
            <person name="Goker M."/>
            <person name="Bristow J."/>
            <person name="Eisen J.A."/>
            <person name="Markowitz V."/>
            <person name="Hugenholtz P."/>
            <person name="Kyrpides N.C."/>
            <person name="Klenk H.P."/>
            <person name="Han C."/>
        </authorList>
    </citation>
    <scope>NUCLEOTIDE SEQUENCE [LARGE SCALE GENOMIC DNA]</scope>
    <source>
        <strain evidence="9">ATCC 14870 / DSM 20603 / BCRC 15368 / CIP 55.134 / JCM 11481 / NBRC 15587 / NCTC 10816 / Prevot 55134</strain>
    </source>
</reference>
<dbReference type="Proteomes" id="UP000000628">
    <property type="component" value="Chromosome"/>
</dbReference>
<dbReference type="PROSITE" id="PS50043">
    <property type="entry name" value="HTH_LUXR_2"/>
    <property type="match status" value="1"/>
</dbReference>
<evidence type="ECO:0000259" key="7">
    <source>
        <dbReference type="PROSITE" id="PS50110"/>
    </source>
</evidence>
<evidence type="ECO:0000313" key="9">
    <source>
        <dbReference type="Proteomes" id="UP000000628"/>
    </source>
</evidence>
<dbReference type="CDD" id="cd06170">
    <property type="entry name" value="LuxR_C_like"/>
    <property type="match status" value="1"/>
</dbReference>
<evidence type="ECO:0000256" key="5">
    <source>
        <dbReference type="PROSITE-ProRule" id="PRU00169"/>
    </source>
</evidence>
<dbReference type="KEGG" id="jde:Jden_1602"/>
<dbReference type="PANTHER" id="PTHR43214">
    <property type="entry name" value="TWO-COMPONENT RESPONSE REGULATOR"/>
    <property type="match status" value="1"/>
</dbReference>
<feature type="domain" description="HTH luxR-type" evidence="6">
    <location>
        <begin position="156"/>
        <end position="221"/>
    </location>
</feature>
<protein>
    <submittedName>
        <fullName evidence="8">Two component transcriptional regulator, LuxR family</fullName>
    </submittedName>
</protein>
<dbReference type="InterPro" id="IPR000792">
    <property type="entry name" value="Tscrpt_reg_LuxR_C"/>
</dbReference>
<dbReference type="PRINTS" id="PR00038">
    <property type="entry name" value="HTHLUXR"/>
</dbReference>
<evidence type="ECO:0000256" key="2">
    <source>
        <dbReference type="ARBA" id="ARBA00023015"/>
    </source>
</evidence>
<dbReference type="PROSITE" id="PS00622">
    <property type="entry name" value="HTH_LUXR_1"/>
    <property type="match status" value="1"/>
</dbReference>
<dbReference type="Pfam" id="PF00196">
    <property type="entry name" value="GerE"/>
    <property type="match status" value="1"/>
</dbReference>
<dbReference type="InterPro" id="IPR011006">
    <property type="entry name" value="CheY-like_superfamily"/>
</dbReference>
<dbReference type="PANTHER" id="PTHR43214:SF24">
    <property type="entry name" value="TRANSCRIPTIONAL REGULATORY PROTEIN NARL-RELATED"/>
    <property type="match status" value="1"/>
</dbReference>
<sequence>MTTEAHNTPIRVMIVDDDALVRTLLTQILTMSDMHVVAEAHDGDQVIGMVHAHHPAVILMDLRMARMSGIESITQVTALTNPPGVIAMTSFDTESAILDAIDAGARGFVAKDSGPQELATAVRNVAAGEGALSRRAARVVVERLRAAETRPAQQFAQSLLASLTDREREITALVAEGFSTAEIATRLYLGEATVKTHLKSAMNKTGTDNRTRLAVLAAKAGLADGH</sequence>
<feature type="domain" description="Response regulatory" evidence="7">
    <location>
        <begin position="11"/>
        <end position="126"/>
    </location>
</feature>
<evidence type="ECO:0000259" key="6">
    <source>
        <dbReference type="PROSITE" id="PS50043"/>
    </source>
</evidence>
<dbReference type="InterPro" id="IPR001789">
    <property type="entry name" value="Sig_transdc_resp-reg_receiver"/>
</dbReference>
<proteinExistence type="predicted"/>
<evidence type="ECO:0000256" key="3">
    <source>
        <dbReference type="ARBA" id="ARBA00023125"/>
    </source>
</evidence>
<dbReference type="OrthoDB" id="9808843at2"/>
<dbReference type="Pfam" id="PF00072">
    <property type="entry name" value="Response_reg"/>
    <property type="match status" value="1"/>
</dbReference>
<dbReference type="SUPFAM" id="SSF52172">
    <property type="entry name" value="CheY-like"/>
    <property type="match status" value="1"/>
</dbReference>
<keyword evidence="1 5" id="KW-0597">Phosphoprotein</keyword>